<feature type="compositionally biased region" description="Low complexity" evidence="1">
    <location>
        <begin position="366"/>
        <end position="376"/>
    </location>
</feature>
<feature type="compositionally biased region" description="Low complexity" evidence="1">
    <location>
        <begin position="297"/>
        <end position="313"/>
    </location>
</feature>
<feature type="region of interest" description="Disordered" evidence="1">
    <location>
        <begin position="252"/>
        <end position="376"/>
    </location>
</feature>
<comment type="caution">
    <text evidence="2">The sequence shown here is derived from an EMBL/GenBank/DDBJ whole genome shotgun (WGS) entry which is preliminary data.</text>
</comment>
<dbReference type="EMBL" id="JARJCN010000080">
    <property type="protein sequence ID" value="KAJ7076578.1"/>
    <property type="molecule type" value="Genomic_DNA"/>
</dbReference>
<dbReference type="AlphaFoldDB" id="A0AAD6XN90"/>
<organism evidence="2 3">
    <name type="scientific">Mycena belliarum</name>
    <dbReference type="NCBI Taxonomy" id="1033014"/>
    <lineage>
        <taxon>Eukaryota</taxon>
        <taxon>Fungi</taxon>
        <taxon>Dikarya</taxon>
        <taxon>Basidiomycota</taxon>
        <taxon>Agaricomycotina</taxon>
        <taxon>Agaricomycetes</taxon>
        <taxon>Agaricomycetidae</taxon>
        <taxon>Agaricales</taxon>
        <taxon>Marasmiineae</taxon>
        <taxon>Mycenaceae</taxon>
        <taxon>Mycena</taxon>
    </lineage>
</organism>
<gene>
    <name evidence="2" type="ORF">B0H15DRAFT_805575</name>
</gene>
<evidence type="ECO:0000313" key="2">
    <source>
        <dbReference type="EMBL" id="KAJ7076578.1"/>
    </source>
</evidence>
<feature type="compositionally biased region" description="Low complexity" evidence="1">
    <location>
        <begin position="504"/>
        <end position="515"/>
    </location>
</feature>
<feature type="compositionally biased region" description="Polar residues" evidence="1">
    <location>
        <begin position="327"/>
        <end position="350"/>
    </location>
</feature>
<feature type="compositionally biased region" description="Basic and acidic residues" evidence="1">
    <location>
        <begin position="463"/>
        <end position="481"/>
    </location>
</feature>
<keyword evidence="3" id="KW-1185">Reference proteome</keyword>
<reference evidence="2" key="1">
    <citation type="submission" date="2023-03" db="EMBL/GenBank/DDBJ databases">
        <title>Massive genome expansion in bonnet fungi (Mycena s.s.) driven by repeated elements and novel gene families across ecological guilds.</title>
        <authorList>
            <consortium name="Lawrence Berkeley National Laboratory"/>
            <person name="Harder C.B."/>
            <person name="Miyauchi S."/>
            <person name="Viragh M."/>
            <person name="Kuo A."/>
            <person name="Thoen E."/>
            <person name="Andreopoulos B."/>
            <person name="Lu D."/>
            <person name="Skrede I."/>
            <person name="Drula E."/>
            <person name="Henrissat B."/>
            <person name="Morin E."/>
            <person name="Kohler A."/>
            <person name="Barry K."/>
            <person name="LaButti K."/>
            <person name="Morin E."/>
            <person name="Salamov A."/>
            <person name="Lipzen A."/>
            <person name="Mereny Z."/>
            <person name="Hegedus B."/>
            <person name="Baldrian P."/>
            <person name="Stursova M."/>
            <person name="Weitz H."/>
            <person name="Taylor A."/>
            <person name="Grigoriev I.V."/>
            <person name="Nagy L.G."/>
            <person name="Martin F."/>
            <person name="Kauserud H."/>
        </authorList>
    </citation>
    <scope>NUCLEOTIDE SEQUENCE</scope>
    <source>
        <strain evidence="2">CBHHK173m</strain>
    </source>
</reference>
<proteinExistence type="predicted"/>
<accession>A0AAD6XN90</accession>
<evidence type="ECO:0000313" key="3">
    <source>
        <dbReference type="Proteomes" id="UP001222325"/>
    </source>
</evidence>
<protein>
    <submittedName>
        <fullName evidence="2">Uncharacterized protein</fullName>
    </submittedName>
</protein>
<sequence>MPSLPAPAASPFADSQHKYNVFARLKQFTAIAAVLDAHGWSNEGGAKVLLERALPDAGPDGPAPQFAFLVAVGRVRSHRCFVGPIGSFNGKYNNELQKAKYSFIVEDPIDDPVWHGAWAQSVLHLKVFEGDVCSGPTTNFIINEDNNDVALRFTKPVFEAKGENPPEVDTAKWPVGGSNADRLKETCITHDARPFPLYDVNELLVPMHQVERVLPGCLVAVTFRLISHSFVRDGRNVDSMTAEVQQVEILKKGRPRPKTPFAGKRGLFRPVASLDSNGQLPPAPSGQRFNRRQFPMTPAHALTQHAAQQAPQTDFAPPVPAFASHLNPESSPFGSHSFQFAPTSPNSVAANATPDGDGPGIAQLDSGGAPAPVSAPAVPEGLVSRFGLPTTSLLPSPASLETAGHRATSSIWKSQGQTPAVTKEPLFLPDGDVAVPSSGDPNVMWSGSFFNSPNQLSMQSPDAHGRQYHGPDDMSRFIREDGGEDEVGADDNTFNQGPSDSGTPVVDPASASPVPTGRRTVKRVRNTDGDGGQTSKRARAVAA</sequence>
<dbReference type="Proteomes" id="UP001222325">
    <property type="component" value="Unassembled WGS sequence"/>
</dbReference>
<evidence type="ECO:0000256" key="1">
    <source>
        <dbReference type="SAM" id="MobiDB-lite"/>
    </source>
</evidence>
<feature type="region of interest" description="Disordered" evidence="1">
    <location>
        <begin position="453"/>
        <end position="543"/>
    </location>
</feature>
<feature type="compositionally biased region" description="Polar residues" evidence="1">
    <location>
        <begin position="492"/>
        <end position="502"/>
    </location>
</feature>
<name>A0AAD6XN90_9AGAR</name>